<evidence type="ECO:0000256" key="11">
    <source>
        <dbReference type="ARBA" id="ARBA00023170"/>
    </source>
</evidence>
<comment type="similarity">
    <text evidence="2">In the N-terminal section; belongs to the leguminous lectin family.</text>
</comment>
<evidence type="ECO:0000256" key="5">
    <source>
        <dbReference type="ARBA" id="ARBA00022692"/>
    </source>
</evidence>
<name>A0A7J7MPQ3_9MAGN</name>
<keyword evidence="5 13" id="KW-0812">Transmembrane</keyword>
<comment type="similarity">
    <text evidence="3">In the C-terminal section; belongs to the protein kinase superfamily. Ser/Thr protein kinase family.</text>
</comment>
<keyword evidence="11" id="KW-0675">Receptor</keyword>
<dbReference type="Gene3D" id="3.30.200.20">
    <property type="entry name" value="Phosphorylase Kinase, domain 1"/>
    <property type="match status" value="1"/>
</dbReference>
<dbReference type="AlphaFoldDB" id="A0A7J7MPQ3"/>
<keyword evidence="16" id="KW-1185">Reference proteome</keyword>
<reference evidence="15 16" key="1">
    <citation type="journal article" date="2020" name="IScience">
        <title>Genome Sequencing of the Endangered Kingdonia uniflora (Circaeasteraceae, Ranunculales) Reveals Potential Mechanisms of Evolutionary Specialization.</title>
        <authorList>
            <person name="Sun Y."/>
            <person name="Deng T."/>
            <person name="Zhang A."/>
            <person name="Moore M.J."/>
            <person name="Landis J.B."/>
            <person name="Lin N."/>
            <person name="Zhang H."/>
            <person name="Zhang X."/>
            <person name="Huang J."/>
            <person name="Zhang X."/>
            <person name="Sun H."/>
            <person name="Wang H."/>
        </authorList>
    </citation>
    <scope>NUCLEOTIDE SEQUENCE [LARGE SCALE GENOMIC DNA]</scope>
    <source>
        <strain evidence="15">TB1705</strain>
        <tissue evidence="15">Leaf</tissue>
    </source>
</reference>
<keyword evidence="12" id="KW-0325">Glycoprotein</keyword>
<evidence type="ECO:0000256" key="1">
    <source>
        <dbReference type="ARBA" id="ARBA00004251"/>
    </source>
</evidence>
<comment type="caution">
    <text evidence="15">The sequence shown here is derived from an EMBL/GenBank/DDBJ whole genome shotgun (WGS) entry which is preliminary data.</text>
</comment>
<dbReference type="GO" id="GO:0005886">
    <property type="term" value="C:plasma membrane"/>
    <property type="evidence" value="ECO:0007669"/>
    <property type="project" value="UniProtKB-SubCell"/>
</dbReference>
<feature type="domain" description="Protein kinase" evidence="14">
    <location>
        <begin position="186"/>
        <end position="462"/>
    </location>
</feature>
<dbReference type="PANTHER" id="PTHR47989:SF26">
    <property type="entry name" value="PROTEIN KINASE DOMAIN-CONTAINING PROTEIN"/>
    <property type="match status" value="1"/>
</dbReference>
<gene>
    <name evidence="15" type="ORF">GIB67_033266</name>
</gene>
<evidence type="ECO:0000256" key="3">
    <source>
        <dbReference type="ARBA" id="ARBA00010217"/>
    </source>
</evidence>
<dbReference type="Gene3D" id="1.10.510.10">
    <property type="entry name" value="Transferase(Phosphotransferase) domain 1"/>
    <property type="match status" value="1"/>
</dbReference>
<keyword evidence="9 13" id="KW-1133">Transmembrane helix</keyword>
<evidence type="ECO:0000256" key="13">
    <source>
        <dbReference type="SAM" id="Phobius"/>
    </source>
</evidence>
<dbReference type="EMBL" id="JACGCM010001301">
    <property type="protein sequence ID" value="KAF6156797.1"/>
    <property type="molecule type" value="Genomic_DNA"/>
</dbReference>
<keyword evidence="4" id="KW-1003">Cell membrane</keyword>
<evidence type="ECO:0000256" key="2">
    <source>
        <dbReference type="ARBA" id="ARBA00008536"/>
    </source>
</evidence>
<keyword evidence="7" id="KW-0547">Nucleotide-binding</keyword>
<sequence>MASSSSCCFTNNNNKRPSFKIFKNSSSCSSRSALVCWCIFFCSFFTSHSLSFYETSLPVSFSSTNIAAATPAPSYYLTPLPAQQQGKLVNTHHNHHQKKLIIILTSVVLVSALFLTALMAFFFKCLQFKSKSKKRVEDAEDPIGFRVAVTTHISISEPAKKIKDSDDKLSYKLFSWDEIQRLTRGFSTSSVIGEGGFSTVYLAHFPDSTLGAIKIPLHNERLNRLFKQELEILHHVRHDNIVNFIGYSNEQEDESALVFEYVSNGTLHEKIHGKEQLVVLPWKTRMSIAYQLARAIEYLHDHCSLQIVHGDIKASNVLLDDSNNCKLCDFGFAKMGFSSTIVPSSINPLVGSPGYMDPYYLRTGIASKKNDVYSFGVIVLELITGIEAFCPEKEQLLMSIAGPILRDVGKVVETVDARLAGDFNAEEAIAMASISALCLRQQASLRPSMAEISERISSHPSMPKLL</sequence>
<dbReference type="PROSITE" id="PS00108">
    <property type="entry name" value="PROTEIN_KINASE_ST"/>
    <property type="match status" value="1"/>
</dbReference>
<dbReference type="InterPro" id="IPR008271">
    <property type="entry name" value="Ser/Thr_kinase_AS"/>
</dbReference>
<keyword evidence="10 13" id="KW-0472">Membrane</keyword>
<dbReference type="GO" id="GO:0004672">
    <property type="term" value="F:protein kinase activity"/>
    <property type="evidence" value="ECO:0007669"/>
    <property type="project" value="InterPro"/>
</dbReference>
<dbReference type="GO" id="GO:0002229">
    <property type="term" value="P:defense response to oomycetes"/>
    <property type="evidence" value="ECO:0007669"/>
    <property type="project" value="UniProtKB-ARBA"/>
</dbReference>
<evidence type="ECO:0000256" key="6">
    <source>
        <dbReference type="ARBA" id="ARBA00022729"/>
    </source>
</evidence>
<dbReference type="SUPFAM" id="SSF56112">
    <property type="entry name" value="Protein kinase-like (PK-like)"/>
    <property type="match status" value="1"/>
</dbReference>
<evidence type="ECO:0000256" key="12">
    <source>
        <dbReference type="ARBA" id="ARBA00023180"/>
    </source>
</evidence>
<evidence type="ECO:0000256" key="7">
    <source>
        <dbReference type="ARBA" id="ARBA00022741"/>
    </source>
</evidence>
<evidence type="ECO:0000313" key="16">
    <source>
        <dbReference type="Proteomes" id="UP000541444"/>
    </source>
</evidence>
<dbReference type="GO" id="GO:0005524">
    <property type="term" value="F:ATP binding"/>
    <property type="evidence" value="ECO:0007669"/>
    <property type="project" value="UniProtKB-KW"/>
</dbReference>
<evidence type="ECO:0000256" key="4">
    <source>
        <dbReference type="ARBA" id="ARBA00022475"/>
    </source>
</evidence>
<evidence type="ECO:0000313" key="15">
    <source>
        <dbReference type="EMBL" id="KAF6156797.1"/>
    </source>
</evidence>
<dbReference type="FunFam" id="1.10.510.10:FF:000240">
    <property type="entry name" value="Lectin-domain containing receptor kinase A4.3"/>
    <property type="match status" value="1"/>
</dbReference>
<dbReference type="InterPro" id="IPR000719">
    <property type="entry name" value="Prot_kinase_dom"/>
</dbReference>
<feature type="transmembrane region" description="Helical" evidence="13">
    <location>
        <begin position="100"/>
        <end position="123"/>
    </location>
</feature>
<dbReference type="PROSITE" id="PS50011">
    <property type="entry name" value="PROTEIN_KINASE_DOM"/>
    <property type="match status" value="1"/>
</dbReference>
<evidence type="ECO:0000256" key="9">
    <source>
        <dbReference type="ARBA" id="ARBA00022989"/>
    </source>
</evidence>
<proteinExistence type="inferred from homology"/>
<comment type="subcellular location">
    <subcellularLocation>
        <location evidence="1">Cell membrane</location>
        <topology evidence="1">Single-pass type I membrane protein</topology>
    </subcellularLocation>
</comment>
<accession>A0A7J7MPQ3</accession>
<dbReference type="PANTHER" id="PTHR47989">
    <property type="entry name" value="OS01G0750732 PROTEIN"/>
    <property type="match status" value="1"/>
</dbReference>
<dbReference type="OrthoDB" id="339325at2759"/>
<evidence type="ECO:0000256" key="8">
    <source>
        <dbReference type="ARBA" id="ARBA00022840"/>
    </source>
</evidence>
<dbReference type="Pfam" id="PF00069">
    <property type="entry name" value="Pkinase"/>
    <property type="match status" value="1"/>
</dbReference>
<dbReference type="Proteomes" id="UP000541444">
    <property type="component" value="Unassembled WGS sequence"/>
</dbReference>
<evidence type="ECO:0000256" key="10">
    <source>
        <dbReference type="ARBA" id="ARBA00023136"/>
    </source>
</evidence>
<keyword evidence="6" id="KW-0732">Signal</keyword>
<keyword evidence="8" id="KW-0067">ATP-binding</keyword>
<evidence type="ECO:0000259" key="14">
    <source>
        <dbReference type="PROSITE" id="PS50011"/>
    </source>
</evidence>
<dbReference type="SMART" id="SM00220">
    <property type="entry name" value="S_TKc"/>
    <property type="match status" value="1"/>
</dbReference>
<protein>
    <recommendedName>
        <fullName evidence="14">Protein kinase domain-containing protein</fullName>
    </recommendedName>
</protein>
<dbReference type="InterPro" id="IPR011009">
    <property type="entry name" value="Kinase-like_dom_sf"/>
</dbReference>
<organism evidence="15 16">
    <name type="scientific">Kingdonia uniflora</name>
    <dbReference type="NCBI Taxonomy" id="39325"/>
    <lineage>
        <taxon>Eukaryota</taxon>
        <taxon>Viridiplantae</taxon>
        <taxon>Streptophyta</taxon>
        <taxon>Embryophyta</taxon>
        <taxon>Tracheophyta</taxon>
        <taxon>Spermatophyta</taxon>
        <taxon>Magnoliopsida</taxon>
        <taxon>Ranunculales</taxon>
        <taxon>Circaeasteraceae</taxon>
        <taxon>Kingdonia</taxon>
    </lineage>
</organism>